<gene>
    <name evidence="2" type="ORF">XA68_18550</name>
</gene>
<proteinExistence type="predicted"/>
<dbReference type="Proteomes" id="UP000037136">
    <property type="component" value="Unassembled WGS sequence"/>
</dbReference>
<keyword evidence="3" id="KW-1185">Reference proteome</keyword>
<feature type="region of interest" description="Disordered" evidence="1">
    <location>
        <begin position="53"/>
        <end position="77"/>
    </location>
</feature>
<protein>
    <submittedName>
        <fullName evidence="2">Uncharacterized protein</fullName>
    </submittedName>
</protein>
<name>A0A2A9PJ70_OPHUN</name>
<organism evidence="2 3">
    <name type="scientific">Ophiocordyceps unilateralis</name>
    <name type="common">Zombie-ant fungus</name>
    <name type="synonym">Torrubia unilateralis</name>
    <dbReference type="NCBI Taxonomy" id="268505"/>
    <lineage>
        <taxon>Eukaryota</taxon>
        <taxon>Fungi</taxon>
        <taxon>Dikarya</taxon>
        <taxon>Ascomycota</taxon>
        <taxon>Pezizomycotina</taxon>
        <taxon>Sordariomycetes</taxon>
        <taxon>Hypocreomycetidae</taxon>
        <taxon>Hypocreales</taxon>
        <taxon>Ophiocordycipitaceae</taxon>
        <taxon>Ophiocordyceps</taxon>
    </lineage>
</organism>
<accession>A0A2A9PJ70</accession>
<evidence type="ECO:0000256" key="1">
    <source>
        <dbReference type="SAM" id="MobiDB-lite"/>
    </source>
</evidence>
<dbReference type="OrthoDB" id="4924717at2759"/>
<dbReference type="AlphaFoldDB" id="A0A2A9PJ70"/>
<evidence type="ECO:0000313" key="2">
    <source>
        <dbReference type="EMBL" id="PFH60930.1"/>
    </source>
</evidence>
<reference evidence="2 3" key="1">
    <citation type="journal article" date="2015" name="BMC Genomics">
        <title>Gene expression during zombie ant biting behavior reflects the complexity underlying fungal parasitic behavioral manipulation.</title>
        <authorList>
            <person name="de Bekker C."/>
            <person name="Ohm R.A."/>
            <person name="Loreto R.G."/>
            <person name="Sebastian A."/>
            <person name="Albert I."/>
            <person name="Merrow M."/>
            <person name="Brachmann A."/>
            <person name="Hughes D.P."/>
        </authorList>
    </citation>
    <scope>NUCLEOTIDE SEQUENCE [LARGE SCALE GENOMIC DNA]</scope>
    <source>
        <strain evidence="2 3">SC16a</strain>
    </source>
</reference>
<sequence>MPNTNEQAMFKYFESAAHMNEAVKDGVARENAQIAEDLREPSAEEIKAIDKELEAEREKERQLHQAKDKTEKKDDAK</sequence>
<dbReference type="EMBL" id="LAZP02000099">
    <property type="protein sequence ID" value="PFH60930.1"/>
    <property type="molecule type" value="Genomic_DNA"/>
</dbReference>
<comment type="caution">
    <text evidence="2">The sequence shown here is derived from an EMBL/GenBank/DDBJ whole genome shotgun (WGS) entry which is preliminary data.</text>
</comment>
<reference evidence="2 3" key="2">
    <citation type="journal article" date="2017" name="Sci. Rep.">
        <title>Ant-infecting Ophiocordyceps genomes reveal a high diversity of potential behavioral manipulation genes and a possible major role for enterotoxins.</title>
        <authorList>
            <person name="de Bekker C."/>
            <person name="Ohm R.A."/>
            <person name="Evans H.C."/>
            <person name="Brachmann A."/>
            <person name="Hughes D.P."/>
        </authorList>
    </citation>
    <scope>NUCLEOTIDE SEQUENCE [LARGE SCALE GENOMIC DNA]</scope>
    <source>
        <strain evidence="2 3">SC16a</strain>
    </source>
</reference>
<evidence type="ECO:0000313" key="3">
    <source>
        <dbReference type="Proteomes" id="UP000037136"/>
    </source>
</evidence>